<keyword evidence="6" id="KW-1185">Reference proteome</keyword>
<accession>A0ABU3A6I6</accession>
<comment type="caution">
    <text evidence="5">The sequence shown here is derived from an EMBL/GenBank/DDBJ whole genome shotgun (WGS) entry which is preliminary data.</text>
</comment>
<proteinExistence type="predicted"/>
<keyword evidence="2" id="KW-0547">Nucleotide-binding</keyword>
<dbReference type="EMBL" id="JAVRIF010000011">
    <property type="protein sequence ID" value="MDT0605162.1"/>
    <property type="molecule type" value="Genomic_DNA"/>
</dbReference>
<dbReference type="InterPro" id="IPR004525">
    <property type="entry name" value="EpmA"/>
</dbReference>
<dbReference type="EC" id="6.3.1.-" evidence="5"/>
<dbReference type="InterPro" id="IPR045864">
    <property type="entry name" value="aa-tRNA-synth_II/BPL/LPL"/>
</dbReference>
<evidence type="ECO:0000259" key="4">
    <source>
        <dbReference type="PROSITE" id="PS50862"/>
    </source>
</evidence>
<organism evidence="5 6">
    <name type="scientific">Thalassotalea castellviae</name>
    <dbReference type="NCBI Taxonomy" id="3075612"/>
    <lineage>
        <taxon>Bacteria</taxon>
        <taxon>Pseudomonadati</taxon>
        <taxon>Pseudomonadota</taxon>
        <taxon>Gammaproteobacteria</taxon>
        <taxon>Alteromonadales</taxon>
        <taxon>Colwelliaceae</taxon>
        <taxon>Thalassotalea</taxon>
    </lineage>
</organism>
<reference evidence="5 6" key="1">
    <citation type="submission" date="2023-09" db="EMBL/GenBank/DDBJ databases">
        <authorList>
            <person name="Rey-Velasco X."/>
        </authorList>
    </citation>
    <scope>NUCLEOTIDE SEQUENCE [LARGE SCALE GENOMIC DNA]</scope>
    <source>
        <strain evidence="5 6">W431</strain>
    </source>
</reference>
<dbReference type="InterPro" id="IPR018149">
    <property type="entry name" value="Lys-tRNA-synth_II_C"/>
</dbReference>
<dbReference type="PANTHER" id="PTHR42918">
    <property type="entry name" value="LYSYL-TRNA SYNTHETASE"/>
    <property type="match status" value="1"/>
</dbReference>
<dbReference type="NCBIfam" id="NF006828">
    <property type="entry name" value="PRK09350.1"/>
    <property type="match status" value="1"/>
</dbReference>
<gene>
    <name evidence="5" type="primary">epmA</name>
    <name evidence="5" type="ORF">RM573_16275</name>
</gene>
<evidence type="ECO:0000256" key="3">
    <source>
        <dbReference type="ARBA" id="ARBA00022840"/>
    </source>
</evidence>
<dbReference type="Gene3D" id="3.30.930.10">
    <property type="entry name" value="Bira Bifunctional Protein, Domain 2"/>
    <property type="match status" value="1"/>
</dbReference>
<sequence>MSWESKICWEVAQQRASVIRSIREFFYSRNILEVETPLLSHGTVTDVYLDSFSCRYDFASRSSSKNLFLQTSPEFAMKRLLASGYQSIYQICKAFRHESHGRFHNPEFSILEWYRIDFDHFQLMDELADLLSLTLKCGEAERMTYQQVFLKYLKVDPLTCTNALLKETLSDHKVLGDWIDTEQDKDVLLQVLFSECIENQLGSDVPCFIYNYPASQSALAKLSTDDPRVAERFECYYKGVELANGFNELTDPREQISRFETDNAKRHSLGKKDKPLDRLFLAALENGLPACAGVAVGIDRLLMLALDKPDIASTMTFNITNA</sequence>
<protein>
    <submittedName>
        <fullName evidence="5">Elongation factor P--(R)-beta-lysine ligase</fullName>
        <ecNumber evidence="5">6.3.1.-</ecNumber>
    </submittedName>
</protein>
<dbReference type="Pfam" id="PF00152">
    <property type="entry name" value="tRNA-synt_2"/>
    <property type="match status" value="1"/>
</dbReference>
<evidence type="ECO:0000256" key="2">
    <source>
        <dbReference type="ARBA" id="ARBA00022741"/>
    </source>
</evidence>
<dbReference type="InterPro" id="IPR006195">
    <property type="entry name" value="aa-tRNA-synth_II"/>
</dbReference>
<dbReference type="GO" id="GO:0016874">
    <property type="term" value="F:ligase activity"/>
    <property type="evidence" value="ECO:0007669"/>
    <property type="project" value="UniProtKB-KW"/>
</dbReference>
<keyword evidence="3" id="KW-0067">ATP-binding</keyword>
<evidence type="ECO:0000313" key="5">
    <source>
        <dbReference type="EMBL" id="MDT0605162.1"/>
    </source>
</evidence>
<dbReference type="NCBIfam" id="TIGR00462">
    <property type="entry name" value="genX"/>
    <property type="match status" value="1"/>
</dbReference>
<dbReference type="SUPFAM" id="SSF55681">
    <property type="entry name" value="Class II aaRS and biotin synthetases"/>
    <property type="match status" value="1"/>
</dbReference>
<keyword evidence="1 5" id="KW-0436">Ligase</keyword>
<dbReference type="RefSeq" id="WP_311584478.1">
    <property type="nucleotide sequence ID" value="NZ_JAVRIF010000011.1"/>
</dbReference>
<dbReference type="Proteomes" id="UP001266357">
    <property type="component" value="Unassembled WGS sequence"/>
</dbReference>
<feature type="domain" description="Aminoacyl-transfer RNA synthetases class-II family profile" evidence="4">
    <location>
        <begin position="15"/>
        <end position="322"/>
    </location>
</feature>
<evidence type="ECO:0000313" key="6">
    <source>
        <dbReference type="Proteomes" id="UP001266357"/>
    </source>
</evidence>
<dbReference type="InterPro" id="IPR004364">
    <property type="entry name" value="Aa-tRNA-synt_II"/>
</dbReference>
<keyword evidence="5" id="KW-0648">Protein biosynthesis</keyword>
<dbReference type="GO" id="GO:0003746">
    <property type="term" value="F:translation elongation factor activity"/>
    <property type="evidence" value="ECO:0007669"/>
    <property type="project" value="UniProtKB-KW"/>
</dbReference>
<dbReference type="PRINTS" id="PR00982">
    <property type="entry name" value="TRNASYNTHLYS"/>
</dbReference>
<dbReference type="PROSITE" id="PS50862">
    <property type="entry name" value="AA_TRNA_LIGASE_II"/>
    <property type="match status" value="1"/>
</dbReference>
<keyword evidence="5" id="KW-0251">Elongation factor</keyword>
<evidence type="ECO:0000256" key="1">
    <source>
        <dbReference type="ARBA" id="ARBA00022598"/>
    </source>
</evidence>
<name>A0ABU3A6I6_9GAMM</name>
<dbReference type="PANTHER" id="PTHR42918:SF6">
    <property type="entry name" value="ELONGATION FACTOR P--(R)-BETA-LYSINE LIGASE"/>
    <property type="match status" value="1"/>
</dbReference>